<organism evidence="1 2">
    <name type="scientific">Jaapia argillacea MUCL 33604</name>
    <dbReference type="NCBI Taxonomy" id="933084"/>
    <lineage>
        <taxon>Eukaryota</taxon>
        <taxon>Fungi</taxon>
        <taxon>Dikarya</taxon>
        <taxon>Basidiomycota</taxon>
        <taxon>Agaricomycotina</taxon>
        <taxon>Agaricomycetes</taxon>
        <taxon>Agaricomycetidae</taxon>
        <taxon>Jaapiales</taxon>
        <taxon>Jaapiaceae</taxon>
        <taxon>Jaapia</taxon>
    </lineage>
</organism>
<gene>
    <name evidence="1" type="ORF">JAAARDRAFT_675242</name>
</gene>
<keyword evidence="2" id="KW-1185">Reference proteome</keyword>
<proteinExistence type="predicted"/>
<reference evidence="2" key="1">
    <citation type="journal article" date="2014" name="Proc. Natl. Acad. Sci. U.S.A.">
        <title>Extensive sampling of basidiomycete genomes demonstrates inadequacy of the white-rot/brown-rot paradigm for wood decay fungi.</title>
        <authorList>
            <person name="Riley R."/>
            <person name="Salamov A.A."/>
            <person name="Brown D.W."/>
            <person name="Nagy L.G."/>
            <person name="Floudas D."/>
            <person name="Held B.W."/>
            <person name="Levasseur A."/>
            <person name="Lombard V."/>
            <person name="Morin E."/>
            <person name="Otillar R."/>
            <person name="Lindquist E.A."/>
            <person name="Sun H."/>
            <person name="LaButti K.M."/>
            <person name="Schmutz J."/>
            <person name="Jabbour D."/>
            <person name="Luo H."/>
            <person name="Baker S.E."/>
            <person name="Pisabarro A.G."/>
            <person name="Walton J.D."/>
            <person name="Blanchette R.A."/>
            <person name="Henrissat B."/>
            <person name="Martin F."/>
            <person name="Cullen D."/>
            <person name="Hibbett D.S."/>
            <person name="Grigoriev I.V."/>
        </authorList>
    </citation>
    <scope>NUCLEOTIDE SEQUENCE [LARGE SCALE GENOMIC DNA]</scope>
    <source>
        <strain evidence="2">MUCL 33604</strain>
    </source>
</reference>
<evidence type="ECO:0000313" key="2">
    <source>
        <dbReference type="Proteomes" id="UP000027265"/>
    </source>
</evidence>
<dbReference type="InParanoid" id="A0A067PUZ2"/>
<protein>
    <recommendedName>
        <fullName evidence="3">F-box domain-containing protein</fullName>
    </recommendedName>
</protein>
<name>A0A067PUZ2_9AGAM</name>
<dbReference type="HOGENOM" id="CLU_1635659_0_0_1"/>
<dbReference type="Proteomes" id="UP000027265">
    <property type="component" value="Unassembled WGS sequence"/>
</dbReference>
<dbReference type="AlphaFoldDB" id="A0A067PUZ2"/>
<dbReference type="EMBL" id="KL197717">
    <property type="protein sequence ID" value="KDQ58643.1"/>
    <property type="molecule type" value="Genomic_DNA"/>
</dbReference>
<evidence type="ECO:0008006" key="3">
    <source>
        <dbReference type="Google" id="ProtNLM"/>
    </source>
</evidence>
<sequence length="162" mass="18853">MIQDTMFGIIAEQIQRLNTFSNILHLRSLHLHNLELDKESTSGLLPLILSQLQPSSLNIQEILVECACDIDVATFADFHHVQWDQIDQMFSDPHFGSVKRVTFEIRTHNGPSDVDAFLGDFRAQLPYLENRTVLNVVLMPRVIRRPRPEEVYYWMFYPSIPE</sequence>
<accession>A0A067PUZ2</accession>
<evidence type="ECO:0000313" key="1">
    <source>
        <dbReference type="EMBL" id="KDQ58643.1"/>
    </source>
</evidence>